<proteinExistence type="predicted"/>
<feature type="region of interest" description="Disordered" evidence="2">
    <location>
        <begin position="151"/>
        <end position="214"/>
    </location>
</feature>
<evidence type="ECO:0000256" key="1">
    <source>
        <dbReference type="ARBA" id="ARBA00022729"/>
    </source>
</evidence>
<dbReference type="Pfam" id="PF10342">
    <property type="entry name" value="Kre9_KNH"/>
    <property type="match status" value="1"/>
</dbReference>
<dbReference type="Proteomes" id="UP000308724">
    <property type="component" value="Unassembled WGS sequence"/>
</dbReference>
<reference evidence="8 9" key="1">
    <citation type="submission" date="2018-10" db="EMBL/GenBank/DDBJ databases">
        <title>Fifty Aureobasidium pullulans genomes reveal a recombining polyextremotolerant generalist.</title>
        <authorList>
            <person name="Gostincar C."/>
            <person name="Turk M."/>
            <person name="Zajc J."/>
            <person name="Gunde-Cimerman N."/>
        </authorList>
    </citation>
    <scope>NUCLEOTIDE SEQUENCE [LARGE SCALE GENOMIC DNA]</scope>
    <source>
        <strain evidence="6 10">EXF-10751</strain>
        <strain evidence="5 8">EXF-11900</strain>
        <strain evidence="7 9">EXF-1645</strain>
    </source>
</reference>
<dbReference type="Proteomes" id="UP000304951">
    <property type="component" value="Unassembled WGS sequence"/>
</dbReference>
<feature type="chain" id="PRO_5044090950" description="Yeast cell wall synthesis Kre9/Knh1-like N-terminal domain-containing protein" evidence="3">
    <location>
        <begin position="28"/>
        <end position="234"/>
    </location>
</feature>
<dbReference type="Proteomes" id="UP000310421">
    <property type="component" value="Unassembled WGS sequence"/>
</dbReference>
<keyword evidence="1 3" id="KW-0732">Signal</keyword>
<dbReference type="EMBL" id="QZBZ01000350">
    <property type="protein sequence ID" value="TIA30509.1"/>
    <property type="molecule type" value="Genomic_DNA"/>
</dbReference>
<dbReference type="PANTHER" id="PTHR40633:SF1">
    <property type="entry name" value="GPI ANCHORED SERINE-THREONINE RICH PROTEIN (AFU_ORTHOLOGUE AFUA_1G03630)"/>
    <property type="match status" value="1"/>
</dbReference>
<sequence length="234" mass="22934">MVIKMRFSTQTLAALLASPLLAFAANANPFTNMNLAATAGKTVDLTWTPTTSGTVSLILRSGANNNLTPGVYVAQGLTNSGTYTWSVPSDITRGTDYALEIVDDTDPDNVNYTGQFVIESTNTVASSTSYIGQSASSSASSVASSISSSASASRSSASGSMSSSASSASGSMSSSASSASGSASSSASSASRSMTSSASSRAASSSSSAAPTSTGGAMASAIPFGLLALGALAL</sequence>
<dbReference type="EMBL" id="QZAF01000175">
    <property type="protein sequence ID" value="THV70904.1"/>
    <property type="molecule type" value="Genomic_DNA"/>
</dbReference>
<evidence type="ECO:0000313" key="5">
    <source>
        <dbReference type="EMBL" id="THV70904.1"/>
    </source>
</evidence>
<dbReference type="AlphaFoldDB" id="A0A4S9ZCR5"/>
<evidence type="ECO:0000313" key="6">
    <source>
        <dbReference type="EMBL" id="THW67753.1"/>
    </source>
</evidence>
<dbReference type="PANTHER" id="PTHR40633">
    <property type="entry name" value="MATRIX PROTEIN, PUTATIVE (AFU_ORTHOLOGUE AFUA_8G05410)-RELATED"/>
    <property type="match status" value="1"/>
</dbReference>
<dbReference type="InterPro" id="IPR018466">
    <property type="entry name" value="Kre9/Knh1-like_N"/>
</dbReference>
<evidence type="ECO:0000256" key="3">
    <source>
        <dbReference type="SAM" id="SignalP"/>
    </source>
</evidence>
<feature type="domain" description="Yeast cell wall synthesis Kre9/Knh1-like N-terminal" evidence="4">
    <location>
        <begin position="37"/>
        <end position="118"/>
    </location>
</feature>
<evidence type="ECO:0000259" key="4">
    <source>
        <dbReference type="Pfam" id="PF10342"/>
    </source>
</evidence>
<name>A0A4S9ZCR5_AURPU</name>
<evidence type="ECO:0000256" key="2">
    <source>
        <dbReference type="SAM" id="MobiDB-lite"/>
    </source>
</evidence>
<organism evidence="7 9">
    <name type="scientific">Aureobasidium pullulans</name>
    <name type="common">Black yeast</name>
    <name type="synonym">Pullularia pullulans</name>
    <dbReference type="NCBI Taxonomy" id="5580"/>
    <lineage>
        <taxon>Eukaryota</taxon>
        <taxon>Fungi</taxon>
        <taxon>Dikarya</taxon>
        <taxon>Ascomycota</taxon>
        <taxon>Pezizomycotina</taxon>
        <taxon>Dothideomycetes</taxon>
        <taxon>Dothideomycetidae</taxon>
        <taxon>Dothideales</taxon>
        <taxon>Saccotheciaceae</taxon>
        <taxon>Aureobasidium</taxon>
    </lineage>
</organism>
<evidence type="ECO:0000313" key="8">
    <source>
        <dbReference type="Proteomes" id="UP000304951"/>
    </source>
</evidence>
<feature type="signal peptide" evidence="3">
    <location>
        <begin position="1"/>
        <end position="27"/>
    </location>
</feature>
<evidence type="ECO:0000313" key="9">
    <source>
        <dbReference type="Proteomes" id="UP000308724"/>
    </source>
</evidence>
<dbReference type="EMBL" id="QZAN01000002">
    <property type="protein sequence ID" value="THW67753.1"/>
    <property type="molecule type" value="Genomic_DNA"/>
</dbReference>
<gene>
    <name evidence="7" type="ORF">D6C78_09549</name>
    <name evidence="6" type="ORF">D6D20_00394</name>
    <name evidence="5" type="ORF">D6D28_04815</name>
</gene>
<accession>A0A4S9ZCR5</accession>
<evidence type="ECO:0000313" key="7">
    <source>
        <dbReference type="EMBL" id="TIA30509.1"/>
    </source>
</evidence>
<protein>
    <recommendedName>
        <fullName evidence="4">Yeast cell wall synthesis Kre9/Knh1-like N-terminal domain-containing protein</fullName>
    </recommendedName>
</protein>
<comment type="caution">
    <text evidence="7">The sequence shown here is derived from an EMBL/GenBank/DDBJ whole genome shotgun (WGS) entry which is preliminary data.</text>
</comment>
<evidence type="ECO:0000313" key="10">
    <source>
        <dbReference type="Proteomes" id="UP000310421"/>
    </source>
</evidence>
<dbReference type="InterPro" id="IPR052982">
    <property type="entry name" value="SRP1/TIP1-like"/>
</dbReference>